<dbReference type="EMBL" id="MT143296">
    <property type="protein sequence ID" value="QJA95218.1"/>
    <property type="molecule type" value="Genomic_DNA"/>
</dbReference>
<dbReference type="EMBL" id="MT145128">
    <property type="protein sequence ID" value="QJI03890.1"/>
    <property type="molecule type" value="Genomic_DNA"/>
</dbReference>
<gene>
    <name evidence="2" type="ORF">MM415A05075_0008</name>
    <name evidence="3" type="ORF">MM415B05537_0003</name>
    <name evidence="1" type="ORF">TM448A04300_0007</name>
    <name evidence="4" type="ORF">TM448B05334_0009</name>
</gene>
<organism evidence="1">
    <name type="scientific">viral metagenome</name>
    <dbReference type="NCBI Taxonomy" id="1070528"/>
    <lineage>
        <taxon>unclassified sequences</taxon>
        <taxon>metagenomes</taxon>
        <taxon>organismal metagenomes</taxon>
    </lineage>
</organism>
<evidence type="ECO:0000313" key="1">
    <source>
        <dbReference type="EMBL" id="QJA54094.1"/>
    </source>
</evidence>
<evidence type="ECO:0000313" key="4">
    <source>
        <dbReference type="EMBL" id="QJI03890.1"/>
    </source>
</evidence>
<dbReference type="EMBL" id="MT144476">
    <property type="protein sequence ID" value="QJA54094.1"/>
    <property type="molecule type" value="Genomic_DNA"/>
</dbReference>
<proteinExistence type="predicted"/>
<name>A0A6H2A2Q8_9ZZZZ</name>
<dbReference type="AlphaFoldDB" id="A0A6H2A2Q8"/>
<protein>
    <submittedName>
        <fullName evidence="1">Uncharacterized protein</fullName>
    </submittedName>
</protein>
<reference evidence="1" key="1">
    <citation type="submission" date="2020-03" db="EMBL/GenBank/DDBJ databases">
        <title>The deep terrestrial virosphere.</title>
        <authorList>
            <person name="Holmfeldt K."/>
            <person name="Nilsson E."/>
            <person name="Simone D."/>
            <person name="Lopez-Fernandez M."/>
            <person name="Wu X."/>
            <person name="de Brujin I."/>
            <person name="Lundin D."/>
            <person name="Andersson A."/>
            <person name="Bertilsson S."/>
            <person name="Dopson M."/>
        </authorList>
    </citation>
    <scope>NUCLEOTIDE SEQUENCE</scope>
    <source>
        <strain evidence="2">MM415A05075</strain>
        <strain evidence="3">MM415B05537</strain>
        <strain evidence="1">TM448A04300</strain>
        <strain evidence="4">TM448B05334</strain>
    </source>
</reference>
<sequence length="241" mass="27455">MTLDFSEINGIPDKMLSPYKGLKELQTQIMSSLDLDMARMYFKKYKDQIEIMKSAAEAHQVKSETSLKQAIGLAGDAKQLAKRIEQEKKTILEEPNQFVKAVSAFAKDFTAPLQEIEANLKQKIGQYQYRIELDRRKQEELIRKANEELQKKLNKEAKKAGVEAPKVTPTPVVKAETVARSETGASTHIRKAWKAEVCDPEKVPREYCEPSMKLINQAVKMGVREIEGVRIFEDIQTVLRT</sequence>
<evidence type="ECO:0000313" key="3">
    <source>
        <dbReference type="EMBL" id="QJA95218.1"/>
    </source>
</evidence>
<accession>A0A6H2A2Q8</accession>
<evidence type="ECO:0000313" key="2">
    <source>
        <dbReference type="EMBL" id="QJA69099.1"/>
    </source>
</evidence>
<dbReference type="EMBL" id="MT141677">
    <property type="protein sequence ID" value="QJA69099.1"/>
    <property type="molecule type" value="Genomic_DNA"/>
</dbReference>